<dbReference type="InterPro" id="IPR011579">
    <property type="entry name" value="ATPase_dom"/>
</dbReference>
<dbReference type="SUPFAM" id="SSF52540">
    <property type="entry name" value="P-loop containing nucleoside triphosphate hydrolases"/>
    <property type="match status" value="1"/>
</dbReference>
<gene>
    <name evidence="2" type="ORF">ENM66_04220</name>
</gene>
<name>A0A7J3Z746_9CREN</name>
<comment type="caution">
    <text evidence="2">The sequence shown here is derived from an EMBL/GenBank/DDBJ whole genome shotgun (WGS) entry which is preliminary data.</text>
</comment>
<dbReference type="InterPro" id="IPR027417">
    <property type="entry name" value="P-loop_NTPase"/>
</dbReference>
<accession>A0A7J3Z746</accession>
<organism evidence="2">
    <name type="scientific">Ignisphaera aggregans</name>
    <dbReference type="NCBI Taxonomy" id="334771"/>
    <lineage>
        <taxon>Archaea</taxon>
        <taxon>Thermoproteota</taxon>
        <taxon>Thermoprotei</taxon>
        <taxon>Desulfurococcales</taxon>
        <taxon>Desulfurococcaceae</taxon>
        <taxon>Ignisphaera</taxon>
    </lineage>
</organism>
<dbReference type="EMBL" id="DRYQ01000059">
    <property type="protein sequence ID" value="HHQ50538.1"/>
    <property type="molecule type" value="Genomic_DNA"/>
</dbReference>
<dbReference type="GO" id="GO:0005524">
    <property type="term" value="F:ATP binding"/>
    <property type="evidence" value="ECO:0007669"/>
    <property type="project" value="InterPro"/>
</dbReference>
<feature type="domain" description="ATPase" evidence="1">
    <location>
        <begin position="15"/>
        <end position="225"/>
    </location>
</feature>
<dbReference type="Gene3D" id="3.40.50.300">
    <property type="entry name" value="P-loop containing nucleotide triphosphate hydrolases"/>
    <property type="match status" value="1"/>
</dbReference>
<sequence>MERIRLRFADLIINFVDRERALRQVIEWVQRVLIQPIVVFGPEGCGKSAWLKQVTQILKDIGFDVIYIDPLHRDFIAHTSASDVAKKLSEATAEVTGIVQLKLATLAIDLVKELLCKWRKRRVAVLVDDVFQAIGLDKAETYVKELLNLIEYPPADYEKIIAIVTTSEGVTRERIGRHRWADIMPMWNMSRRGFAELYEELPSPKPPFEDAWRSAGGNPHMLEQLYRVEWDASKVVRWVIESRKLKAFTASLSDVEKKWLFEAVEDPDTLFARERMLFMMKLVELNLVVDTIPEREPDSWVDEPPPEKDLEIGVGKYVAWQTPLHREAVKKVLKECG</sequence>
<dbReference type="AlphaFoldDB" id="A0A7J3Z746"/>
<protein>
    <recommendedName>
        <fullName evidence="1">ATPase domain-containing protein</fullName>
    </recommendedName>
</protein>
<reference evidence="2" key="1">
    <citation type="journal article" date="2020" name="mSystems">
        <title>Genome- and Community-Level Interaction Insights into Carbon Utilization and Element Cycling Functions of Hydrothermarchaeota in Hydrothermal Sediment.</title>
        <authorList>
            <person name="Zhou Z."/>
            <person name="Liu Y."/>
            <person name="Xu W."/>
            <person name="Pan J."/>
            <person name="Luo Z.H."/>
            <person name="Li M."/>
        </authorList>
    </citation>
    <scope>NUCLEOTIDE SEQUENCE [LARGE SCALE GENOMIC DNA]</scope>
    <source>
        <strain evidence="2">SpSt-1105</strain>
    </source>
</reference>
<evidence type="ECO:0000259" key="1">
    <source>
        <dbReference type="Pfam" id="PF01637"/>
    </source>
</evidence>
<proteinExistence type="predicted"/>
<evidence type="ECO:0000313" key="2">
    <source>
        <dbReference type="EMBL" id="HHQ50538.1"/>
    </source>
</evidence>
<dbReference type="Pfam" id="PF01637">
    <property type="entry name" value="ATPase_2"/>
    <property type="match status" value="1"/>
</dbReference>
<dbReference type="CDD" id="cd00009">
    <property type="entry name" value="AAA"/>
    <property type="match status" value="1"/>
</dbReference>